<organism evidence="1">
    <name type="scientific">Anguilla anguilla</name>
    <name type="common">European freshwater eel</name>
    <name type="synonym">Muraena anguilla</name>
    <dbReference type="NCBI Taxonomy" id="7936"/>
    <lineage>
        <taxon>Eukaryota</taxon>
        <taxon>Metazoa</taxon>
        <taxon>Chordata</taxon>
        <taxon>Craniata</taxon>
        <taxon>Vertebrata</taxon>
        <taxon>Euteleostomi</taxon>
        <taxon>Actinopterygii</taxon>
        <taxon>Neopterygii</taxon>
        <taxon>Teleostei</taxon>
        <taxon>Anguilliformes</taxon>
        <taxon>Anguillidae</taxon>
        <taxon>Anguilla</taxon>
    </lineage>
</organism>
<sequence>MCESSQKWVFSCFCHHDISNCMRTVRVQYSQRASKSVGT</sequence>
<name>A0A0E9RTH8_ANGAN</name>
<dbReference type="AlphaFoldDB" id="A0A0E9RTH8"/>
<reference evidence="1" key="1">
    <citation type="submission" date="2014-11" db="EMBL/GenBank/DDBJ databases">
        <authorList>
            <person name="Amaro Gonzalez C."/>
        </authorList>
    </citation>
    <scope>NUCLEOTIDE SEQUENCE</scope>
</reference>
<proteinExistence type="predicted"/>
<accession>A0A0E9RTH8</accession>
<evidence type="ECO:0000313" key="1">
    <source>
        <dbReference type="EMBL" id="JAH32459.1"/>
    </source>
</evidence>
<reference evidence="1" key="2">
    <citation type="journal article" date="2015" name="Fish Shellfish Immunol.">
        <title>Early steps in the European eel (Anguilla anguilla)-Vibrio vulnificus interaction in the gills: Role of the RtxA13 toxin.</title>
        <authorList>
            <person name="Callol A."/>
            <person name="Pajuelo D."/>
            <person name="Ebbesson L."/>
            <person name="Teles M."/>
            <person name="MacKenzie S."/>
            <person name="Amaro C."/>
        </authorList>
    </citation>
    <scope>NUCLEOTIDE SEQUENCE</scope>
</reference>
<protein>
    <submittedName>
        <fullName evidence="1">Uncharacterized protein</fullName>
    </submittedName>
</protein>
<dbReference type="EMBL" id="GBXM01076118">
    <property type="protein sequence ID" value="JAH32459.1"/>
    <property type="molecule type" value="Transcribed_RNA"/>
</dbReference>